<evidence type="ECO:0000259" key="10">
    <source>
        <dbReference type="PROSITE" id="PS50885"/>
    </source>
</evidence>
<dbReference type="InterPro" id="IPR033479">
    <property type="entry name" value="dCache_1"/>
</dbReference>
<dbReference type="Pfam" id="PF02518">
    <property type="entry name" value="HATPase_c"/>
    <property type="match status" value="1"/>
</dbReference>
<dbReference type="EC" id="2.7.13.3" evidence="11"/>
<dbReference type="PANTHER" id="PTHR42713">
    <property type="entry name" value="HISTIDINE KINASE-RELATED"/>
    <property type="match status" value="1"/>
</dbReference>
<feature type="transmembrane region" description="Helical" evidence="9">
    <location>
        <begin position="292"/>
        <end position="311"/>
    </location>
</feature>
<keyword evidence="4 11" id="KW-0808">Transferase</keyword>
<dbReference type="Proteomes" id="UP001158045">
    <property type="component" value="Unassembled WGS sequence"/>
</dbReference>
<dbReference type="PANTHER" id="PTHR42713:SF2">
    <property type="entry name" value="TWO-COMPONENT SENSOR KINASE YESM"/>
    <property type="match status" value="1"/>
</dbReference>
<keyword evidence="2" id="KW-1003">Cell membrane</keyword>
<keyword evidence="8 9" id="KW-0472">Membrane</keyword>
<evidence type="ECO:0000256" key="4">
    <source>
        <dbReference type="ARBA" id="ARBA00022679"/>
    </source>
</evidence>
<dbReference type="InterPro" id="IPR003594">
    <property type="entry name" value="HATPase_dom"/>
</dbReference>
<evidence type="ECO:0000256" key="1">
    <source>
        <dbReference type="ARBA" id="ARBA00004651"/>
    </source>
</evidence>
<dbReference type="RefSeq" id="WP_281093670.1">
    <property type="nucleotide sequence ID" value="NZ_JARYZI010000003.1"/>
</dbReference>
<dbReference type="Gene3D" id="3.30.565.10">
    <property type="entry name" value="Histidine kinase-like ATPase, C-terminal domain"/>
    <property type="match status" value="1"/>
</dbReference>
<dbReference type="InterPro" id="IPR051552">
    <property type="entry name" value="HptR"/>
</dbReference>
<feature type="transmembrane region" description="Helical" evidence="9">
    <location>
        <begin position="20"/>
        <end position="45"/>
    </location>
</feature>
<protein>
    <submittedName>
        <fullName evidence="11">Sensor histidine kinase</fullName>
        <ecNumber evidence="11">2.7.13.3</ecNumber>
    </submittedName>
</protein>
<evidence type="ECO:0000256" key="5">
    <source>
        <dbReference type="ARBA" id="ARBA00022692"/>
    </source>
</evidence>
<keyword evidence="5 9" id="KW-0812">Transmembrane</keyword>
<evidence type="ECO:0000256" key="8">
    <source>
        <dbReference type="ARBA" id="ARBA00023136"/>
    </source>
</evidence>
<sequence length="574" mass="65409">MKMMKWFKGLRYIRVQIIIYYLVTSILLVTFMSTILYMSLSAILMDGELSNTTESVEKSGQSIQLYIEKLKALSNILARDPNTIDYLKTNDPQIRQSVAALLDNVLQSDTMLLTGILVSKSGSILSNDSHLDMQVSKDMMNESWYVDAVKGDAMPVLTSIRRQDFTMDKNTWVISIGQEITDLNGEHLGLMILDFSYEVIDNLLSNLSLGKQGFAFILDQKGALVYHMDPTYFEDSSKKEVLINIDKMSDGYDTHMKRLIHHYTVTGTEWILVGVSTLDHLTAARRQIIETLFIIIVLLFSISMVIGFIIANRITKPILSLENTMRAVSDQVVFADEIPNSSYEIDRLRIHFNEMNQKIFDMMESIKVREKYLREVELKSLFSQINPHFLYNTLDTIIWMAEFKDTEKVVAITKSLAQFFRLSLSKGSQMIPLHQEIDHVAQYLYIQEQRYGDHLTYAFDIDPTLNDILVPKIILQPIVENAIYHGIKLLPYPGKITISAKQYKDKDMLITISDNGVGYSPNRTKTTSETTTKLGGVGLENVNNRLKLIYGDAYGLTIESEIGKGTIIKLFLTQ</sequence>
<proteinExistence type="predicted"/>
<evidence type="ECO:0000256" key="6">
    <source>
        <dbReference type="ARBA" id="ARBA00022777"/>
    </source>
</evidence>
<evidence type="ECO:0000256" key="9">
    <source>
        <dbReference type="SAM" id="Phobius"/>
    </source>
</evidence>
<dbReference type="EMBL" id="JARYZI010000003">
    <property type="protein sequence ID" value="MDH8677845.1"/>
    <property type="molecule type" value="Genomic_DNA"/>
</dbReference>
<dbReference type="InterPro" id="IPR036890">
    <property type="entry name" value="HATPase_C_sf"/>
</dbReference>
<organism evidence="11 12">
    <name type="scientific">Fusibacter bizertensis</name>
    <dbReference type="NCBI Taxonomy" id="1488331"/>
    <lineage>
        <taxon>Bacteria</taxon>
        <taxon>Bacillati</taxon>
        <taxon>Bacillota</taxon>
        <taxon>Clostridia</taxon>
        <taxon>Eubacteriales</taxon>
        <taxon>Eubacteriales Family XII. Incertae Sedis</taxon>
        <taxon>Fusibacter</taxon>
    </lineage>
</organism>
<keyword evidence="3" id="KW-0597">Phosphoprotein</keyword>
<dbReference type="SUPFAM" id="SSF55874">
    <property type="entry name" value="ATPase domain of HSP90 chaperone/DNA topoisomerase II/histidine kinase"/>
    <property type="match status" value="1"/>
</dbReference>
<evidence type="ECO:0000256" key="2">
    <source>
        <dbReference type="ARBA" id="ARBA00022475"/>
    </source>
</evidence>
<dbReference type="Pfam" id="PF06580">
    <property type="entry name" value="His_kinase"/>
    <property type="match status" value="1"/>
</dbReference>
<accession>A0ABT6NBU1</accession>
<evidence type="ECO:0000313" key="11">
    <source>
        <dbReference type="EMBL" id="MDH8677845.1"/>
    </source>
</evidence>
<evidence type="ECO:0000313" key="12">
    <source>
        <dbReference type="Proteomes" id="UP001158045"/>
    </source>
</evidence>
<dbReference type="GO" id="GO:0004673">
    <property type="term" value="F:protein histidine kinase activity"/>
    <property type="evidence" value="ECO:0007669"/>
    <property type="project" value="UniProtKB-EC"/>
</dbReference>
<comment type="caution">
    <text evidence="11">The sequence shown here is derived from an EMBL/GenBank/DDBJ whole genome shotgun (WGS) entry which is preliminary data.</text>
</comment>
<dbReference type="Pfam" id="PF02743">
    <property type="entry name" value="dCache_1"/>
    <property type="match status" value="1"/>
</dbReference>
<dbReference type="InterPro" id="IPR010559">
    <property type="entry name" value="Sig_transdc_His_kin_internal"/>
</dbReference>
<dbReference type="Gene3D" id="3.30.450.20">
    <property type="entry name" value="PAS domain"/>
    <property type="match status" value="2"/>
</dbReference>
<dbReference type="InterPro" id="IPR003660">
    <property type="entry name" value="HAMP_dom"/>
</dbReference>
<reference evidence="11 12" key="1">
    <citation type="submission" date="2023-04" db="EMBL/GenBank/DDBJ databases">
        <title>Fusibacter bizertensis strain WBS, isolated from littoral bottom sediments of the Arctic seas - biochemical and genomic analysis.</title>
        <authorList>
            <person name="Brioukhanov A.L."/>
        </authorList>
    </citation>
    <scope>NUCLEOTIDE SEQUENCE [LARGE SCALE GENOMIC DNA]</scope>
    <source>
        <strain evidence="11 12">WBS</strain>
    </source>
</reference>
<comment type="subcellular location">
    <subcellularLocation>
        <location evidence="1">Cell membrane</location>
        <topology evidence="1">Multi-pass membrane protein</topology>
    </subcellularLocation>
</comment>
<keyword evidence="12" id="KW-1185">Reference proteome</keyword>
<name>A0ABT6NBU1_9FIRM</name>
<gene>
    <name evidence="11" type="ORF">QE109_06785</name>
</gene>
<keyword evidence="6 11" id="KW-0418">Kinase</keyword>
<feature type="domain" description="HAMP" evidence="10">
    <location>
        <begin position="312"/>
        <end position="364"/>
    </location>
</feature>
<evidence type="ECO:0000256" key="3">
    <source>
        <dbReference type="ARBA" id="ARBA00022553"/>
    </source>
</evidence>
<dbReference type="Gene3D" id="6.10.340.10">
    <property type="match status" value="1"/>
</dbReference>
<evidence type="ECO:0000256" key="7">
    <source>
        <dbReference type="ARBA" id="ARBA00022989"/>
    </source>
</evidence>
<keyword evidence="7 9" id="KW-1133">Transmembrane helix</keyword>
<dbReference type="PROSITE" id="PS50885">
    <property type="entry name" value="HAMP"/>
    <property type="match status" value="1"/>
</dbReference>